<dbReference type="Proteomes" id="UP000615446">
    <property type="component" value="Unassembled WGS sequence"/>
</dbReference>
<evidence type="ECO:0000313" key="2">
    <source>
        <dbReference type="EMBL" id="GES83751.1"/>
    </source>
</evidence>
<reference evidence="2" key="2">
    <citation type="submission" date="2019-10" db="EMBL/GenBank/DDBJ databases">
        <title>Conservation and host-specific expression of non-tandemly repeated heterogenous ribosome RNA gene in arbuscular mycorrhizal fungi.</title>
        <authorList>
            <person name="Maeda T."/>
            <person name="Kobayashi Y."/>
            <person name="Nakagawa T."/>
            <person name="Ezawa T."/>
            <person name="Yamaguchi K."/>
            <person name="Bino T."/>
            <person name="Nishimoto Y."/>
            <person name="Shigenobu S."/>
            <person name="Kawaguchi M."/>
        </authorList>
    </citation>
    <scope>NUCLEOTIDE SEQUENCE</scope>
    <source>
        <strain evidence="2">HR1</strain>
    </source>
</reference>
<reference evidence="1 3" key="1">
    <citation type="submission" date="2017-11" db="EMBL/GenBank/DDBJ databases">
        <title>The genome of Rhizophagus clarus HR1 reveals common genetic basis of auxotrophy among arbuscular mycorrhizal fungi.</title>
        <authorList>
            <person name="Kobayashi Y."/>
        </authorList>
    </citation>
    <scope>NUCLEOTIDE SEQUENCE [LARGE SCALE GENOMIC DNA]</scope>
    <source>
        <strain evidence="1 3">HR1</strain>
    </source>
</reference>
<protein>
    <submittedName>
        <fullName evidence="1">Uncharacterized protein</fullName>
    </submittedName>
</protein>
<proteinExistence type="predicted"/>
<evidence type="ECO:0000313" key="1">
    <source>
        <dbReference type="EMBL" id="GBB96638.1"/>
    </source>
</evidence>
<keyword evidence="3" id="KW-1185">Reference proteome</keyword>
<dbReference type="EMBL" id="BEXD01002001">
    <property type="protein sequence ID" value="GBB96638.1"/>
    <property type="molecule type" value="Genomic_DNA"/>
</dbReference>
<evidence type="ECO:0000313" key="3">
    <source>
        <dbReference type="Proteomes" id="UP000247702"/>
    </source>
</evidence>
<accession>A0A2Z6RXH6</accession>
<sequence length="108" mass="11536">MTKCSKCKADKTYKNGALRCLKCETTTKSKAVTTSSSSKTSINVTSVNVINVDTPSPNAKKLAAKSAKEMTETLIKHADKTGGKVKATTEVGSVKYSVTYTPNKKSKK</sequence>
<dbReference type="AlphaFoldDB" id="A0A2Z6RXH6"/>
<organism evidence="1 3">
    <name type="scientific">Rhizophagus clarus</name>
    <dbReference type="NCBI Taxonomy" id="94130"/>
    <lineage>
        <taxon>Eukaryota</taxon>
        <taxon>Fungi</taxon>
        <taxon>Fungi incertae sedis</taxon>
        <taxon>Mucoromycota</taxon>
        <taxon>Glomeromycotina</taxon>
        <taxon>Glomeromycetes</taxon>
        <taxon>Glomerales</taxon>
        <taxon>Glomeraceae</taxon>
        <taxon>Rhizophagus</taxon>
    </lineage>
</organism>
<comment type="caution">
    <text evidence="1">The sequence shown here is derived from an EMBL/GenBank/DDBJ whole genome shotgun (WGS) entry which is preliminary data.</text>
</comment>
<name>A0A2Z6RXH6_9GLOM</name>
<dbReference type="EMBL" id="BLAL01000073">
    <property type="protein sequence ID" value="GES83751.1"/>
    <property type="molecule type" value="Genomic_DNA"/>
</dbReference>
<gene>
    <name evidence="2" type="ORF">RCL2_001090600</name>
    <name evidence="1" type="ORF">RclHR1_00280030</name>
</gene>
<dbReference type="Proteomes" id="UP000247702">
    <property type="component" value="Unassembled WGS sequence"/>
</dbReference>